<dbReference type="InterPro" id="IPR036389">
    <property type="entry name" value="RNase_III_sf"/>
</dbReference>
<evidence type="ECO:0000313" key="3">
    <source>
        <dbReference type="EMBL" id="KAK8036577.1"/>
    </source>
</evidence>
<gene>
    <name evidence="3" type="ORF">PG991_001714</name>
</gene>
<sequence>MMPKLSKRAAKRARALAQQGANEKALPSRASGPPLRMPSPNKVVRISPKPLHRYAFFTPSAPLICSWNQPTRRDLMFGPGVARCEHILGYTFRSKVLLAEALNVELNGQFKLGTAEFFLPTNRRFAIYGDSLARTYLARQWLELGPSATGALWSITTGKVLSDQYFASIFVKLGMGRCVASAPAPNPPSDAKMDPNRLPKYMATTIEAIVAAAYIDGGDEALARVMERFGMDQHFIAEPAVYNFFRHGQSREDLPSPGPPSSPVPKAE</sequence>
<organism evidence="3 4">
    <name type="scientific">Apiospora marii</name>
    <dbReference type="NCBI Taxonomy" id="335849"/>
    <lineage>
        <taxon>Eukaryota</taxon>
        <taxon>Fungi</taxon>
        <taxon>Dikarya</taxon>
        <taxon>Ascomycota</taxon>
        <taxon>Pezizomycotina</taxon>
        <taxon>Sordariomycetes</taxon>
        <taxon>Xylariomycetidae</taxon>
        <taxon>Amphisphaeriales</taxon>
        <taxon>Apiosporaceae</taxon>
        <taxon>Apiospora</taxon>
    </lineage>
</organism>
<dbReference type="InterPro" id="IPR000999">
    <property type="entry name" value="RNase_III_dom"/>
</dbReference>
<dbReference type="Gene3D" id="1.10.1520.10">
    <property type="entry name" value="Ribonuclease III domain"/>
    <property type="match status" value="1"/>
</dbReference>
<comment type="caution">
    <text evidence="3">The sequence shown here is derived from an EMBL/GenBank/DDBJ whole genome shotgun (WGS) entry which is preliminary data.</text>
</comment>
<dbReference type="EMBL" id="JAQQWI010000004">
    <property type="protein sequence ID" value="KAK8036577.1"/>
    <property type="molecule type" value="Genomic_DNA"/>
</dbReference>
<dbReference type="Proteomes" id="UP001396898">
    <property type="component" value="Unassembled WGS sequence"/>
</dbReference>
<evidence type="ECO:0000259" key="2">
    <source>
        <dbReference type="PROSITE" id="PS50142"/>
    </source>
</evidence>
<reference evidence="3 4" key="1">
    <citation type="submission" date="2023-01" db="EMBL/GenBank/DDBJ databases">
        <title>Analysis of 21 Apiospora genomes using comparative genomics revels a genus with tremendous synthesis potential of carbohydrate active enzymes and secondary metabolites.</title>
        <authorList>
            <person name="Sorensen T."/>
        </authorList>
    </citation>
    <scope>NUCLEOTIDE SEQUENCE [LARGE SCALE GENOMIC DNA]</scope>
    <source>
        <strain evidence="3 4">CBS 20057</strain>
    </source>
</reference>
<feature type="compositionally biased region" description="Basic residues" evidence="1">
    <location>
        <begin position="1"/>
        <end position="14"/>
    </location>
</feature>
<feature type="region of interest" description="Disordered" evidence="1">
    <location>
        <begin position="1"/>
        <end position="40"/>
    </location>
</feature>
<dbReference type="PROSITE" id="PS50142">
    <property type="entry name" value="RNASE_3_2"/>
    <property type="match status" value="1"/>
</dbReference>
<protein>
    <recommendedName>
        <fullName evidence="2">RNase III domain-containing protein</fullName>
    </recommendedName>
</protein>
<feature type="compositionally biased region" description="Pro residues" evidence="1">
    <location>
        <begin position="256"/>
        <end position="268"/>
    </location>
</feature>
<feature type="domain" description="RNase III" evidence="2">
    <location>
        <begin position="81"/>
        <end position="218"/>
    </location>
</feature>
<accession>A0ABR1SQV1</accession>
<feature type="region of interest" description="Disordered" evidence="1">
    <location>
        <begin position="249"/>
        <end position="268"/>
    </location>
</feature>
<evidence type="ECO:0000313" key="4">
    <source>
        <dbReference type="Proteomes" id="UP001396898"/>
    </source>
</evidence>
<dbReference type="SUPFAM" id="SSF69065">
    <property type="entry name" value="RNase III domain-like"/>
    <property type="match status" value="1"/>
</dbReference>
<proteinExistence type="predicted"/>
<name>A0ABR1SQV1_9PEZI</name>
<evidence type="ECO:0000256" key="1">
    <source>
        <dbReference type="SAM" id="MobiDB-lite"/>
    </source>
</evidence>
<keyword evidence="4" id="KW-1185">Reference proteome</keyword>